<organism evidence="1 2">
    <name type="scientific">Crenichthys baileyi</name>
    <name type="common">White River springfish</name>
    <dbReference type="NCBI Taxonomy" id="28760"/>
    <lineage>
        <taxon>Eukaryota</taxon>
        <taxon>Metazoa</taxon>
        <taxon>Chordata</taxon>
        <taxon>Craniata</taxon>
        <taxon>Vertebrata</taxon>
        <taxon>Euteleostomi</taxon>
        <taxon>Actinopterygii</taxon>
        <taxon>Neopterygii</taxon>
        <taxon>Teleostei</taxon>
        <taxon>Neoteleostei</taxon>
        <taxon>Acanthomorphata</taxon>
        <taxon>Ovalentaria</taxon>
        <taxon>Atherinomorphae</taxon>
        <taxon>Cyprinodontiformes</taxon>
        <taxon>Goodeidae</taxon>
        <taxon>Crenichthys</taxon>
    </lineage>
</organism>
<evidence type="ECO:0000313" key="1">
    <source>
        <dbReference type="EMBL" id="KAK5621620.1"/>
    </source>
</evidence>
<gene>
    <name evidence="1" type="ORF">CRENBAI_025666</name>
</gene>
<keyword evidence="2" id="KW-1185">Reference proteome</keyword>
<dbReference type="EMBL" id="JAHHUM010000298">
    <property type="protein sequence ID" value="KAK5621620.1"/>
    <property type="molecule type" value="Genomic_DNA"/>
</dbReference>
<reference evidence="1 2" key="1">
    <citation type="submission" date="2021-06" db="EMBL/GenBank/DDBJ databases">
        <authorList>
            <person name="Palmer J.M."/>
        </authorList>
    </citation>
    <scope>NUCLEOTIDE SEQUENCE [LARGE SCALE GENOMIC DNA]</scope>
    <source>
        <strain evidence="1 2">MEX-2019</strain>
        <tissue evidence="1">Muscle</tissue>
    </source>
</reference>
<proteinExistence type="predicted"/>
<evidence type="ECO:0000313" key="2">
    <source>
        <dbReference type="Proteomes" id="UP001311232"/>
    </source>
</evidence>
<comment type="caution">
    <text evidence="1">The sequence shown here is derived from an EMBL/GenBank/DDBJ whole genome shotgun (WGS) entry which is preliminary data.</text>
</comment>
<accession>A0AAV9SK12</accession>
<dbReference type="AlphaFoldDB" id="A0AAV9SK12"/>
<dbReference type="Proteomes" id="UP001311232">
    <property type="component" value="Unassembled WGS sequence"/>
</dbReference>
<sequence length="86" mass="9085">MVLVWSRSFQIVEGVRLCAARLGTISCSNGGDSVTDGHYMEVQIINAADPDGAFAASPECSDRSNQTIYAKLKLPEETSAEPGGPP</sequence>
<protein>
    <submittedName>
        <fullName evidence="1">Uncharacterized protein</fullName>
    </submittedName>
</protein>
<name>A0AAV9SK12_9TELE</name>